<dbReference type="FunFam" id="3.30.70.2570:FF:000001">
    <property type="entry name" value="Translation factor GUF1, mitochondrial"/>
    <property type="match status" value="1"/>
</dbReference>
<dbReference type="PROSITE" id="PS00301">
    <property type="entry name" value="G_TR_1"/>
    <property type="match status" value="1"/>
</dbReference>
<dbReference type="PANTHER" id="PTHR43512:SF4">
    <property type="entry name" value="TRANSLATION FACTOR GUF1 HOMOLOG, CHLOROPLASTIC"/>
    <property type="match status" value="1"/>
</dbReference>
<evidence type="ECO:0000256" key="3">
    <source>
        <dbReference type="ARBA" id="ARBA00022801"/>
    </source>
</evidence>
<evidence type="ECO:0000256" key="2">
    <source>
        <dbReference type="ARBA" id="ARBA00022741"/>
    </source>
</evidence>
<keyword evidence="5" id="KW-0342">GTP-binding</keyword>
<dbReference type="NCBIfam" id="TIGR00231">
    <property type="entry name" value="small_GTP"/>
    <property type="match status" value="1"/>
</dbReference>
<dbReference type="Gene3D" id="3.40.50.300">
    <property type="entry name" value="P-loop containing nucleotide triphosphate hydrolases"/>
    <property type="match status" value="1"/>
</dbReference>
<accession>A0A6J7QRA4</accession>
<dbReference type="InterPro" id="IPR006297">
    <property type="entry name" value="EF-4"/>
</dbReference>
<evidence type="ECO:0000256" key="5">
    <source>
        <dbReference type="ARBA" id="ARBA00023134"/>
    </source>
</evidence>
<dbReference type="CDD" id="cd03709">
    <property type="entry name" value="lepA_C"/>
    <property type="match status" value="1"/>
</dbReference>
<keyword evidence="3" id="KW-0378">Hydrolase</keyword>
<dbReference type="Gene3D" id="3.30.70.870">
    <property type="entry name" value="Elongation Factor G (Translational Gtpase), domain 3"/>
    <property type="match status" value="1"/>
</dbReference>
<keyword evidence="2" id="KW-0547">Nucleotide-binding</keyword>
<organism evidence="8">
    <name type="scientific">freshwater metagenome</name>
    <dbReference type="NCBI Taxonomy" id="449393"/>
    <lineage>
        <taxon>unclassified sequences</taxon>
        <taxon>metagenomes</taxon>
        <taxon>ecological metagenomes</taxon>
    </lineage>
</organism>
<dbReference type="GO" id="GO:0045727">
    <property type="term" value="P:positive regulation of translation"/>
    <property type="evidence" value="ECO:0007669"/>
    <property type="project" value="TreeGrafter"/>
</dbReference>
<dbReference type="GO" id="GO:0006412">
    <property type="term" value="P:translation"/>
    <property type="evidence" value="ECO:0007669"/>
    <property type="project" value="UniProtKB-KW"/>
</dbReference>
<dbReference type="InterPro" id="IPR027417">
    <property type="entry name" value="P-loop_NTPase"/>
</dbReference>
<dbReference type="Gene3D" id="2.40.30.10">
    <property type="entry name" value="Translation factors"/>
    <property type="match status" value="1"/>
</dbReference>
<dbReference type="SUPFAM" id="SSF54980">
    <property type="entry name" value="EF-G C-terminal domain-like"/>
    <property type="match status" value="2"/>
</dbReference>
<dbReference type="InterPro" id="IPR000640">
    <property type="entry name" value="EFG_V-like"/>
</dbReference>
<dbReference type="InterPro" id="IPR031157">
    <property type="entry name" value="G_TR_CS"/>
</dbReference>
<reference evidence="8" key="1">
    <citation type="submission" date="2020-05" db="EMBL/GenBank/DDBJ databases">
        <authorList>
            <person name="Chiriac C."/>
            <person name="Salcher M."/>
            <person name="Ghai R."/>
            <person name="Kavagutti S V."/>
        </authorList>
    </citation>
    <scope>NUCLEOTIDE SEQUENCE</scope>
</reference>
<dbReference type="InterPro" id="IPR035647">
    <property type="entry name" value="EFG_III/V"/>
</dbReference>
<dbReference type="EMBL" id="CAFBPJ010000084">
    <property type="protein sequence ID" value="CAB5019416.1"/>
    <property type="molecule type" value="Genomic_DNA"/>
</dbReference>
<sequence>MSTRLAIDDLRLAAWLAWITPLLAALSRALLASRASSLASVLLPAAAASRNLRTAVLTDDLTALFRSRAFSLVRLRLICDLMFATGQLSGLGSGTVLEPSRMRALPKDTRRLGVTPNRIPVRTQAQLTIHPADPPSRPTQPTHPADLPKGPQVPLPQPGATDPAAIRNFCIIAHIDHGKSTLADRMLQATGVVDARSMRAQYLDRMDIERERGITIKSQAVRLPYRGQDGGDYVLNLIDTPGHVDFTYEVSRSLAACEGAVLVVDAAQGIEAQTLANLYLALENDLTIVPVLNKIDLPAAQPEKYAAELARIIGCDPDDVMKISAKTGEGVPELLERIVRDIPAPQGDADAPARALIFDSIYDTYRGVVTYVRVIDGRIATRDRVKMMMTGEVHELLEVGVISPEPVPGKGIGVGEVGYLITGVKDVRQSRVGDTVTTAQHGATQALGGYRDPKPMVFSGLYPIDGSDYPELRDALDKLKLNDAALVYEPETSLALGFGFRCGFLGLLHMEIVRERLEREANLDLISTAPNVVYRVLNDEGIELVVTNPSEFPTQKVDKIFEPVVRGTVILPSEFVGTVMELCQHRRGLMLGMDYLSEDRVELRYTLPLAEIVFDFFDQLKSRTRGYASLDYELTGEQEADLVKVDILLHGDAVDAFSAIVHRDKAMAYGVMMTGKLKELIPRQQFEVPIQAAIGSRVITRETIRAIRKDVLAKCYGGDITRKRKLLEKQKEGKKRMKMVGRVEVPQEAFIAALSTSDTTSKK</sequence>
<comment type="similarity">
    <text evidence="1">Belongs to the TRAFAC class translation factor GTPase superfamily. Classic translation factor GTPase family. LepA subfamily.</text>
</comment>
<evidence type="ECO:0000256" key="1">
    <source>
        <dbReference type="ARBA" id="ARBA00005454"/>
    </source>
</evidence>
<dbReference type="Pfam" id="PF06421">
    <property type="entry name" value="LepA_C"/>
    <property type="match status" value="1"/>
</dbReference>
<feature type="domain" description="Tr-type G" evidence="7">
    <location>
        <begin position="164"/>
        <end position="346"/>
    </location>
</feature>
<dbReference type="Pfam" id="PF00679">
    <property type="entry name" value="EFG_C"/>
    <property type="match status" value="1"/>
</dbReference>
<dbReference type="Gene3D" id="3.30.70.2570">
    <property type="entry name" value="Elongation factor 4, C-terminal domain"/>
    <property type="match status" value="1"/>
</dbReference>
<dbReference type="GO" id="GO:0005525">
    <property type="term" value="F:GTP binding"/>
    <property type="evidence" value="ECO:0007669"/>
    <property type="project" value="UniProtKB-KW"/>
</dbReference>
<dbReference type="InterPro" id="IPR000795">
    <property type="entry name" value="T_Tr_GTP-bd_dom"/>
</dbReference>
<dbReference type="Pfam" id="PF00009">
    <property type="entry name" value="GTP_EFTU"/>
    <property type="match status" value="1"/>
</dbReference>
<dbReference type="SMART" id="SM00838">
    <property type="entry name" value="EFG_C"/>
    <property type="match status" value="1"/>
</dbReference>
<dbReference type="CDD" id="cd16260">
    <property type="entry name" value="EF4_III"/>
    <property type="match status" value="1"/>
</dbReference>
<dbReference type="FunFam" id="2.40.30.10:FF:000015">
    <property type="entry name" value="Translation factor GUF1, mitochondrial"/>
    <property type="match status" value="1"/>
</dbReference>
<name>A0A6J7QRA4_9ZZZZ</name>
<evidence type="ECO:0000313" key="8">
    <source>
        <dbReference type="EMBL" id="CAB5019416.1"/>
    </source>
</evidence>
<dbReference type="Gene3D" id="3.30.70.240">
    <property type="match status" value="1"/>
</dbReference>
<dbReference type="NCBIfam" id="TIGR01393">
    <property type="entry name" value="lepA"/>
    <property type="match status" value="1"/>
</dbReference>
<dbReference type="InterPro" id="IPR013842">
    <property type="entry name" value="LepA_CTD"/>
</dbReference>
<proteinExistence type="inferred from homology"/>
<protein>
    <submittedName>
        <fullName evidence="8">Unannotated protein</fullName>
    </submittedName>
</protein>
<dbReference type="HAMAP" id="MF_00071">
    <property type="entry name" value="LepA"/>
    <property type="match status" value="1"/>
</dbReference>
<dbReference type="FunFam" id="3.40.50.300:FF:000078">
    <property type="entry name" value="Elongation factor 4"/>
    <property type="match status" value="1"/>
</dbReference>
<dbReference type="InterPro" id="IPR005225">
    <property type="entry name" value="Small_GTP-bd"/>
</dbReference>
<dbReference type="PANTHER" id="PTHR43512">
    <property type="entry name" value="TRANSLATION FACTOR GUF1-RELATED"/>
    <property type="match status" value="1"/>
</dbReference>
<dbReference type="CDD" id="cd03699">
    <property type="entry name" value="EF4_II"/>
    <property type="match status" value="1"/>
</dbReference>
<dbReference type="PRINTS" id="PR00315">
    <property type="entry name" value="ELONGATNFCT"/>
</dbReference>
<evidence type="ECO:0000256" key="6">
    <source>
        <dbReference type="SAM" id="MobiDB-lite"/>
    </source>
</evidence>
<keyword evidence="4" id="KW-0648">Protein biosynthesis</keyword>
<dbReference type="GO" id="GO:0043022">
    <property type="term" value="F:ribosome binding"/>
    <property type="evidence" value="ECO:0007669"/>
    <property type="project" value="TreeGrafter"/>
</dbReference>
<dbReference type="SUPFAM" id="SSF52540">
    <property type="entry name" value="P-loop containing nucleoside triphosphate hydrolases"/>
    <property type="match status" value="1"/>
</dbReference>
<dbReference type="PROSITE" id="PS51722">
    <property type="entry name" value="G_TR_2"/>
    <property type="match status" value="1"/>
</dbReference>
<dbReference type="CDD" id="cd01890">
    <property type="entry name" value="LepA"/>
    <property type="match status" value="1"/>
</dbReference>
<dbReference type="FunFam" id="3.30.70.240:FF:000007">
    <property type="entry name" value="Translation factor GUF1, mitochondrial"/>
    <property type="match status" value="1"/>
</dbReference>
<feature type="region of interest" description="Disordered" evidence="6">
    <location>
        <begin position="123"/>
        <end position="159"/>
    </location>
</feature>
<evidence type="ECO:0000259" key="7">
    <source>
        <dbReference type="PROSITE" id="PS51722"/>
    </source>
</evidence>
<dbReference type="AlphaFoldDB" id="A0A6J7QRA4"/>
<evidence type="ECO:0000256" key="4">
    <source>
        <dbReference type="ARBA" id="ARBA00022917"/>
    </source>
</evidence>
<dbReference type="InterPro" id="IPR038363">
    <property type="entry name" value="LepA_C_sf"/>
</dbReference>
<dbReference type="FunFam" id="3.30.70.870:FF:000004">
    <property type="entry name" value="Translation factor GUF1, mitochondrial"/>
    <property type="match status" value="1"/>
</dbReference>
<dbReference type="InterPro" id="IPR035654">
    <property type="entry name" value="LepA_IV"/>
</dbReference>
<dbReference type="GO" id="GO:0003924">
    <property type="term" value="F:GTPase activity"/>
    <property type="evidence" value="ECO:0007669"/>
    <property type="project" value="InterPro"/>
</dbReference>
<gene>
    <name evidence="8" type="ORF">UFOPK4092_00841</name>
</gene>